<dbReference type="InterPro" id="IPR018201">
    <property type="entry name" value="Ketoacyl_synth_AS"/>
</dbReference>
<evidence type="ECO:0000256" key="4">
    <source>
        <dbReference type="RuleBase" id="RU003694"/>
    </source>
</evidence>
<dbReference type="GO" id="GO:0004315">
    <property type="term" value="F:3-oxoacyl-[acyl-carrier-protein] synthase activity"/>
    <property type="evidence" value="ECO:0007669"/>
    <property type="project" value="InterPro"/>
</dbReference>
<dbReference type="CDD" id="cd00834">
    <property type="entry name" value="KAS_I_II"/>
    <property type="match status" value="1"/>
</dbReference>
<sequence length="432" mass="45903">MDKKRVAVTGLGVIAPNGTNVDEFWKNMRVGKSGIARIETFDVDAFQSRIAGIVQDFSPDDYDIDDDQKHGLDRFALFALAAAEEAMRNAGLREGDYDPDRLAVSIATAIAGTKYMEEEFLRLTQGGSAPLDAALASPDLLPNTCFHIASSEIARKYGARGPVHTLATGCTAGLDAVGEAMEMIRAGEADIVIAGAAEAPLTPIALGAFDIIGALPDDRNHRPDTASRPYDVSRSGFVLAEGCGILVLEDLDHARRRGAPILAELRGFGSTCNAYHMTDLQPEGIDLHRAMVLALADAGLDPGRIDYVNAHGSSTPQNDVNETNAVKRTLGARAHEIPVCSLKSIVGHALAGANTVELVSLVQTILHQETPPTANLVTPDPACDLDYVADGPRKTRIDFAMKDASGFSGIHSALIVARYDPTASHSEEARLA</sequence>
<dbReference type="InterPro" id="IPR016039">
    <property type="entry name" value="Thiolase-like"/>
</dbReference>
<dbReference type="RefSeq" id="WP_184045010.1">
    <property type="nucleotide sequence ID" value="NZ_JACIGK010000014.1"/>
</dbReference>
<name>A0A7W6WAH7_9PROT</name>
<proteinExistence type="inferred from homology"/>
<dbReference type="Pfam" id="PF00109">
    <property type="entry name" value="ketoacyl-synt"/>
    <property type="match status" value="1"/>
</dbReference>
<reference evidence="6 7" key="1">
    <citation type="submission" date="2020-08" db="EMBL/GenBank/DDBJ databases">
        <title>Genome sequencing of Purple Non-Sulfur Bacteria from various extreme environments.</title>
        <authorList>
            <person name="Mayer M."/>
        </authorList>
    </citation>
    <scope>NUCLEOTIDE SEQUENCE [LARGE SCALE GENOMIC DNA]</scope>
    <source>
        <strain evidence="6 7">JA131</strain>
    </source>
</reference>
<dbReference type="PANTHER" id="PTHR11712">
    <property type="entry name" value="POLYKETIDE SYNTHASE-RELATED"/>
    <property type="match status" value="1"/>
</dbReference>
<dbReference type="Gene3D" id="3.40.47.10">
    <property type="match status" value="1"/>
</dbReference>
<feature type="domain" description="Ketosynthase family 3 (KS3)" evidence="5">
    <location>
        <begin position="3"/>
        <end position="418"/>
    </location>
</feature>
<dbReference type="SMART" id="SM00825">
    <property type="entry name" value="PKS_KS"/>
    <property type="match status" value="1"/>
</dbReference>
<keyword evidence="3 4" id="KW-0808">Transferase</keyword>
<keyword evidence="7" id="KW-1185">Reference proteome</keyword>
<evidence type="ECO:0000256" key="3">
    <source>
        <dbReference type="ARBA" id="ARBA00022679"/>
    </source>
</evidence>
<dbReference type="AlphaFoldDB" id="A0A7W6WAH7"/>
<dbReference type="PANTHER" id="PTHR11712:SF336">
    <property type="entry name" value="3-OXOACYL-[ACYL-CARRIER-PROTEIN] SYNTHASE, MITOCHONDRIAL"/>
    <property type="match status" value="1"/>
</dbReference>
<dbReference type="PROSITE" id="PS00606">
    <property type="entry name" value="KS3_1"/>
    <property type="match status" value="1"/>
</dbReference>
<protein>
    <submittedName>
        <fullName evidence="6">3-oxoacyl-(Acyl-carrier-protein) synthase</fullName>
    </submittedName>
</protein>
<dbReference type="GO" id="GO:0005829">
    <property type="term" value="C:cytosol"/>
    <property type="evidence" value="ECO:0007669"/>
    <property type="project" value="TreeGrafter"/>
</dbReference>
<dbReference type="InterPro" id="IPR020841">
    <property type="entry name" value="PKS_Beta-ketoAc_synthase_dom"/>
</dbReference>
<dbReference type="InterPro" id="IPR014031">
    <property type="entry name" value="Ketoacyl_synth_C"/>
</dbReference>
<accession>A0A7W6WAH7</accession>
<dbReference type="GO" id="GO:0006633">
    <property type="term" value="P:fatty acid biosynthetic process"/>
    <property type="evidence" value="ECO:0007669"/>
    <property type="project" value="InterPro"/>
</dbReference>
<dbReference type="InterPro" id="IPR014030">
    <property type="entry name" value="Ketoacyl_synth_N"/>
</dbReference>
<dbReference type="FunFam" id="3.40.47.10:FF:000018">
    <property type="entry name" value="3-oxoacyl-[acyl-carrier-protein] synthase 2"/>
    <property type="match status" value="1"/>
</dbReference>
<organism evidence="6 7">
    <name type="scientific">Roseospira visakhapatnamensis</name>
    <dbReference type="NCBI Taxonomy" id="390880"/>
    <lineage>
        <taxon>Bacteria</taxon>
        <taxon>Pseudomonadati</taxon>
        <taxon>Pseudomonadota</taxon>
        <taxon>Alphaproteobacteria</taxon>
        <taxon>Rhodospirillales</taxon>
        <taxon>Rhodospirillaceae</taxon>
        <taxon>Roseospira</taxon>
    </lineage>
</organism>
<comment type="caution">
    <text evidence="6">The sequence shown here is derived from an EMBL/GenBank/DDBJ whole genome shotgun (WGS) entry which is preliminary data.</text>
</comment>
<evidence type="ECO:0000259" key="5">
    <source>
        <dbReference type="PROSITE" id="PS52004"/>
    </source>
</evidence>
<evidence type="ECO:0000313" key="7">
    <source>
        <dbReference type="Proteomes" id="UP000554286"/>
    </source>
</evidence>
<evidence type="ECO:0000313" key="6">
    <source>
        <dbReference type="EMBL" id="MBB4266507.1"/>
    </source>
</evidence>
<dbReference type="SUPFAM" id="SSF53901">
    <property type="entry name" value="Thiolase-like"/>
    <property type="match status" value="2"/>
</dbReference>
<dbReference type="InterPro" id="IPR000794">
    <property type="entry name" value="Beta-ketoacyl_synthase"/>
</dbReference>
<gene>
    <name evidence="6" type="ORF">GGD89_002139</name>
</gene>
<evidence type="ECO:0000256" key="2">
    <source>
        <dbReference type="ARBA" id="ARBA00008467"/>
    </source>
</evidence>
<dbReference type="PROSITE" id="PS52004">
    <property type="entry name" value="KS3_2"/>
    <property type="match status" value="1"/>
</dbReference>
<comment type="similarity">
    <text evidence="2 4">Belongs to the thiolase-like superfamily. Beta-ketoacyl-ACP synthases family.</text>
</comment>
<dbReference type="Pfam" id="PF02801">
    <property type="entry name" value="Ketoacyl-synt_C"/>
    <property type="match status" value="1"/>
</dbReference>
<dbReference type="EMBL" id="JACIGK010000014">
    <property type="protein sequence ID" value="MBB4266507.1"/>
    <property type="molecule type" value="Genomic_DNA"/>
</dbReference>
<evidence type="ECO:0000256" key="1">
    <source>
        <dbReference type="ARBA" id="ARBA00005194"/>
    </source>
</evidence>
<dbReference type="NCBIfam" id="NF005589">
    <property type="entry name" value="PRK07314.1"/>
    <property type="match status" value="1"/>
</dbReference>
<comment type="pathway">
    <text evidence="1">Lipid metabolism; fatty acid biosynthesis.</text>
</comment>
<dbReference type="Proteomes" id="UP000554286">
    <property type="component" value="Unassembled WGS sequence"/>
</dbReference>